<evidence type="ECO:0000313" key="3">
    <source>
        <dbReference type="EMBL" id="TKJ41703.1"/>
    </source>
</evidence>
<protein>
    <submittedName>
        <fullName evidence="3">Uncharacterized protein</fullName>
    </submittedName>
</protein>
<feature type="compositionally biased region" description="Low complexity" evidence="1">
    <location>
        <begin position="77"/>
        <end position="88"/>
    </location>
</feature>
<comment type="caution">
    <text evidence="3">The sequence shown here is derived from an EMBL/GenBank/DDBJ whole genome shotgun (WGS) entry which is preliminary data.</text>
</comment>
<organism evidence="3 4">
    <name type="scientific">candidate division LCP-89 bacterium B3_LCP</name>
    <dbReference type="NCBI Taxonomy" id="2012998"/>
    <lineage>
        <taxon>Bacteria</taxon>
        <taxon>Pseudomonadati</taxon>
        <taxon>Bacteria division LCP-89</taxon>
    </lineage>
</organism>
<dbReference type="EMBL" id="NJBN01000002">
    <property type="protein sequence ID" value="TKJ41703.1"/>
    <property type="molecule type" value="Genomic_DNA"/>
</dbReference>
<dbReference type="Proteomes" id="UP000319619">
    <property type="component" value="Unassembled WGS sequence"/>
</dbReference>
<gene>
    <name evidence="3" type="ORF">CEE37_03815</name>
</gene>
<evidence type="ECO:0000256" key="1">
    <source>
        <dbReference type="SAM" id="MobiDB-lite"/>
    </source>
</evidence>
<feature type="chain" id="PRO_5021900993" evidence="2">
    <location>
        <begin position="24"/>
        <end position="131"/>
    </location>
</feature>
<name>A0A532V3C7_UNCL8</name>
<feature type="region of interest" description="Disordered" evidence="1">
    <location>
        <begin position="35"/>
        <end position="104"/>
    </location>
</feature>
<proteinExistence type="predicted"/>
<evidence type="ECO:0000313" key="4">
    <source>
        <dbReference type="Proteomes" id="UP000319619"/>
    </source>
</evidence>
<reference evidence="3 4" key="1">
    <citation type="submission" date="2017-06" db="EMBL/GenBank/DDBJ databases">
        <title>Novel microbial phyla capable of carbon fixation and sulfur reduction in deep-sea sediments.</title>
        <authorList>
            <person name="Huang J."/>
            <person name="Baker B."/>
            <person name="Wang Y."/>
        </authorList>
    </citation>
    <scope>NUCLEOTIDE SEQUENCE [LARGE SCALE GENOMIC DNA]</scope>
    <source>
        <strain evidence="3">B3_LCP</strain>
    </source>
</reference>
<keyword evidence="2" id="KW-0732">Signal</keyword>
<feature type="signal peptide" evidence="2">
    <location>
        <begin position="1"/>
        <end position="23"/>
    </location>
</feature>
<evidence type="ECO:0000256" key="2">
    <source>
        <dbReference type="SAM" id="SignalP"/>
    </source>
</evidence>
<accession>A0A532V3C7</accession>
<dbReference type="AlphaFoldDB" id="A0A532V3C7"/>
<sequence length="131" mass="13752">MKRLTIITIVTLSLSLCVGSAMAGGVETNNANGVSLERPQLEATPPGMVTPNPGPAQPLGYTANHYTPHHNSGGGSYQSQPSPGNNGPNPGPGQPLGYTANHYTPHHSHGPSIVDWCNKLWMQMMSSLQGI</sequence>